<dbReference type="HOGENOM" id="CLU_2374188_0_0_1"/>
<accession>A0A0C9ZQS6</accession>
<evidence type="ECO:0000313" key="1">
    <source>
        <dbReference type="EMBL" id="KIK40040.1"/>
    </source>
</evidence>
<organism evidence="1 2">
    <name type="scientific">Suillus luteus UH-Slu-Lm8-n1</name>
    <dbReference type="NCBI Taxonomy" id="930992"/>
    <lineage>
        <taxon>Eukaryota</taxon>
        <taxon>Fungi</taxon>
        <taxon>Dikarya</taxon>
        <taxon>Basidiomycota</taxon>
        <taxon>Agaricomycotina</taxon>
        <taxon>Agaricomycetes</taxon>
        <taxon>Agaricomycetidae</taxon>
        <taxon>Boletales</taxon>
        <taxon>Suillineae</taxon>
        <taxon>Suillaceae</taxon>
        <taxon>Suillus</taxon>
    </lineage>
</organism>
<proteinExistence type="predicted"/>
<keyword evidence="2" id="KW-1185">Reference proteome</keyword>
<name>A0A0C9ZQS6_9AGAM</name>
<sequence>MPLAIVASTLFWHHFPPSTGLQNLFVEVSKPKADAAASASTTASGKKLIGAKNIDKKGKGKCQLAEKIKEDADMINISDSDMDTNTDYAYPMELD</sequence>
<dbReference type="InParanoid" id="A0A0C9ZQS6"/>
<protein>
    <submittedName>
        <fullName evidence="1">Uncharacterized protein</fullName>
    </submittedName>
</protein>
<evidence type="ECO:0000313" key="2">
    <source>
        <dbReference type="Proteomes" id="UP000054485"/>
    </source>
</evidence>
<dbReference type="EMBL" id="KN835318">
    <property type="protein sequence ID" value="KIK40040.1"/>
    <property type="molecule type" value="Genomic_DNA"/>
</dbReference>
<gene>
    <name evidence="1" type="ORF">CY34DRAFT_13992</name>
</gene>
<reference evidence="2" key="2">
    <citation type="submission" date="2015-01" db="EMBL/GenBank/DDBJ databases">
        <title>Evolutionary Origins and Diversification of the Mycorrhizal Mutualists.</title>
        <authorList>
            <consortium name="DOE Joint Genome Institute"/>
            <consortium name="Mycorrhizal Genomics Consortium"/>
            <person name="Kohler A."/>
            <person name="Kuo A."/>
            <person name="Nagy L.G."/>
            <person name="Floudas D."/>
            <person name="Copeland A."/>
            <person name="Barry K.W."/>
            <person name="Cichocki N."/>
            <person name="Veneault-Fourrey C."/>
            <person name="LaButti K."/>
            <person name="Lindquist E.A."/>
            <person name="Lipzen A."/>
            <person name="Lundell T."/>
            <person name="Morin E."/>
            <person name="Murat C."/>
            <person name="Riley R."/>
            <person name="Ohm R."/>
            <person name="Sun H."/>
            <person name="Tunlid A."/>
            <person name="Henrissat B."/>
            <person name="Grigoriev I.V."/>
            <person name="Hibbett D.S."/>
            <person name="Martin F."/>
        </authorList>
    </citation>
    <scope>NUCLEOTIDE SEQUENCE [LARGE SCALE GENOMIC DNA]</scope>
    <source>
        <strain evidence="2">UH-Slu-Lm8-n1</strain>
    </source>
</reference>
<reference evidence="1 2" key="1">
    <citation type="submission" date="2014-04" db="EMBL/GenBank/DDBJ databases">
        <authorList>
            <consortium name="DOE Joint Genome Institute"/>
            <person name="Kuo A."/>
            <person name="Ruytinx J."/>
            <person name="Rineau F."/>
            <person name="Colpaert J."/>
            <person name="Kohler A."/>
            <person name="Nagy L.G."/>
            <person name="Floudas D."/>
            <person name="Copeland A."/>
            <person name="Barry K.W."/>
            <person name="Cichocki N."/>
            <person name="Veneault-Fourrey C."/>
            <person name="LaButti K."/>
            <person name="Lindquist E.A."/>
            <person name="Lipzen A."/>
            <person name="Lundell T."/>
            <person name="Morin E."/>
            <person name="Murat C."/>
            <person name="Sun H."/>
            <person name="Tunlid A."/>
            <person name="Henrissat B."/>
            <person name="Grigoriev I.V."/>
            <person name="Hibbett D.S."/>
            <person name="Martin F."/>
            <person name="Nordberg H.P."/>
            <person name="Cantor M.N."/>
            <person name="Hua S.X."/>
        </authorList>
    </citation>
    <scope>NUCLEOTIDE SEQUENCE [LARGE SCALE GENOMIC DNA]</scope>
    <source>
        <strain evidence="1 2">UH-Slu-Lm8-n1</strain>
    </source>
</reference>
<dbReference type="AlphaFoldDB" id="A0A0C9ZQS6"/>
<dbReference type="Proteomes" id="UP000054485">
    <property type="component" value="Unassembled WGS sequence"/>
</dbReference>